<dbReference type="PANTHER" id="PTHR36930">
    <property type="entry name" value="METAL-SULFUR CLUSTER BIOSYNTHESIS PROTEINS YUAD-RELATED"/>
    <property type="match status" value="1"/>
</dbReference>
<dbReference type="InterPro" id="IPR005302">
    <property type="entry name" value="MoCF_Sase_C"/>
</dbReference>
<evidence type="ECO:0000313" key="4">
    <source>
        <dbReference type="Proteomes" id="UP000468668"/>
    </source>
</evidence>
<dbReference type="RefSeq" id="WP_158048633.1">
    <property type="nucleotide sequence ID" value="NZ_DBEYTY010000038.1"/>
</dbReference>
<dbReference type="OrthoDB" id="9786134at2"/>
<reference evidence="3 4" key="1">
    <citation type="submission" date="2019-09" db="EMBL/GenBank/DDBJ databases">
        <title>Whole genome shotgun sequencing (WGS) of Ellagibacter isourolithinifaciens DSM 104140(T) and Adlercreutzia muris DSM 29508(T).</title>
        <authorList>
            <person name="Stoll D.A."/>
            <person name="Danylec N."/>
            <person name="Huch M."/>
        </authorList>
    </citation>
    <scope>NUCLEOTIDE SEQUENCE [LARGE SCALE GENOMIC DNA]</scope>
    <source>
        <strain evidence="3 4">DSM 104140</strain>
    </source>
</reference>
<dbReference type="GO" id="GO:0030170">
    <property type="term" value="F:pyridoxal phosphate binding"/>
    <property type="evidence" value="ECO:0007669"/>
    <property type="project" value="InterPro"/>
</dbReference>
<accession>A0A6N6NNQ7</accession>
<dbReference type="Proteomes" id="UP000468668">
    <property type="component" value="Unassembled WGS sequence"/>
</dbReference>
<dbReference type="GO" id="GO:0003824">
    <property type="term" value="F:catalytic activity"/>
    <property type="evidence" value="ECO:0007669"/>
    <property type="project" value="InterPro"/>
</dbReference>
<proteinExistence type="predicted"/>
<dbReference type="GO" id="GO:0030151">
    <property type="term" value="F:molybdenum ion binding"/>
    <property type="evidence" value="ECO:0007669"/>
    <property type="project" value="InterPro"/>
</dbReference>
<feature type="domain" description="MOSC" evidence="2">
    <location>
        <begin position="22"/>
        <end position="148"/>
    </location>
</feature>
<dbReference type="PROSITE" id="PS51340">
    <property type="entry name" value="MOSC"/>
    <property type="match status" value="1"/>
</dbReference>
<dbReference type="InterPro" id="IPR011037">
    <property type="entry name" value="Pyrv_Knase-like_insert_dom_sf"/>
</dbReference>
<organism evidence="3 4">
    <name type="scientific">Ellagibacter isourolithinifaciens</name>
    <dbReference type="NCBI Taxonomy" id="2137581"/>
    <lineage>
        <taxon>Bacteria</taxon>
        <taxon>Bacillati</taxon>
        <taxon>Actinomycetota</taxon>
        <taxon>Coriobacteriia</taxon>
        <taxon>Eggerthellales</taxon>
        <taxon>Eggerthellaceae</taxon>
        <taxon>Ellagibacter</taxon>
    </lineage>
</organism>
<dbReference type="Gene3D" id="2.40.33.20">
    <property type="entry name" value="PK beta-barrel domain-like"/>
    <property type="match status" value="1"/>
</dbReference>
<feature type="region of interest" description="Disordered" evidence="1">
    <location>
        <begin position="1"/>
        <end position="34"/>
    </location>
</feature>
<evidence type="ECO:0000256" key="1">
    <source>
        <dbReference type="SAM" id="MobiDB-lite"/>
    </source>
</evidence>
<evidence type="ECO:0000259" key="2">
    <source>
        <dbReference type="PROSITE" id="PS51340"/>
    </source>
</evidence>
<name>A0A6N6NNQ7_9ACTN</name>
<comment type="caution">
    <text evidence="3">The sequence shown here is derived from an EMBL/GenBank/DDBJ whole genome shotgun (WGS) entry which is preliminary data.</text>
</comment>
<dbReference type="AlphaFoldDB" id="A0A6N6NNQ7"/>
<dbReference type="PANTHER" id="PTHR36930:SF1">
    <property type="entry name" value="MOSC DOMAIN-CONTAINING PROTEIN"/>
    <property type="match status" value="1"/>
</dbReference>
<sequence length="189" mass="20367">MENTGHVRSVNVSERKGTRKKPVESGQIHIDPHHGVTGDAHAGDWHRQVSLLAWESIEKARAMGLDVKEGDFAENITTEGMDLLALPLGTQVKIGDEVTLELSQIGKVCHKKCAIYYLAGDCIFPREGIFFEVVTGGTVSVGDSIIVTKMGDGHCQYTPQEALDEIAKVRAEEAAEKAAKAKEAATANA</sequence>
<dbReference type="Pfam" id="PF03473">
    <property type="entry name" value="MOSC"/>
    <property type="match status" value="1"/>
</dbReference>
<dbReference type="SUPFAM" id="SSF50800">
    <property type="entry name" value="PK beta-barrel domain-like"/>
    <property type="match status" value="1"/>
</dbReference>
<evidence type="ECO:0000313" key="3">
    <source>
        <dbReference type="EMBL" id="KAB1642364.1"/>
    </source>
</evidence>
<protein>
    <submittedName>
        <fullName evidence="3">Sulfurase</fullName>
    </submittedName>
</protein>
<dbReference type="InterPro" id="IPR052716">
    <property type="entry name" value="MOSC_domain"/>
</dbReference>
<dbReference type="EMBL" id="WAJR01000002">
    <property type="protein sequence ID" value="KAB1642364.1"/>
    <property type="molecule type" value="Genomic_DNA"/>
</dbReference>
<dbReference type="GeneID" id="98657025"/>
<gene>
    <name evidence="3" type="ORF">F8C90_01230</name>
</gene>
<keyword evidence="4" id="KW-1185">Reference proteome</keyword>